<feature type="domain" description="AMP-binding enzyme C-terminal" evidence="2">
    <location>
        <begin position="388"/>
        <end position="464"/>
    </location>
</feature>
<feature type="domain" description="AMP-dependent synthetase/ligase" evidence="1">
    <location>
        <begin position="1"/>
        <end position="338"/>
    </location>
</feature>
<protein>
    <recommendedName>
        <fullName evidence="4">AMP-dependent synthetase/ligase domain-containing protein</fullName>
    </recommendedName>
</protein>
<organism evidence="3">
    <name type="scientific">marine metagenome</name>
    <dbReference type="NCBI Taxonomy" id="408172"/>
    <lineage>
        <taxon>unclassified sequences</taxon>
        <taxon>metagenomes</taxon>
        <taxon>ecological metagenomes</taxon>
    </lineage>
</organism>
<dbReference type="PROSITE" id="PS00455">
    <property type="entry name" value="AMP_BINDING"/>
    <property type="match status" value="1"/>
</dbReference>
<dbReference type="InterPro" id="IPR020845">
    <property type="entry name" value="AMP-binding_CS"/>
</dbReference>
<reference evidence="3" key="1">
    <citation type="submission" date="2018-05" db="EMBL/GenBank/DDBJ databases">
        <authorList>
            <person name="Lanie J.A."/>
            <person name="Ng W.-L."/>
            <person name="Kazmierczak K.M."/>
            <person name="Andrzejewski T.M."/>
            <person name="Davidsen T.M."/>
            <person name="Wayne K.J."/>
            <person name="Tettelin H."/>
            <person name="Glass J.I."/>
            <person name="Rusch D."/>
            <person name="Podicherti R."/>
            <person name="Tsui H.-C.T."/>
            <person name="Winkler M.E."/>
        </authorList>
    </citation>
    <scope>NUCLEOTIDE SEQUENCE</scope>
</reference>
<evidence type="ECO:0000313" key="3">
    <source>
        <dbReference type="EMBL" id="SVA54522.1"/>
    </source>
</evidence>
<dbReference type="EMBL" id="UINC01012490">
    <property type="protein sequence ID" value="SVA54522.1"/>
    <property type="molecule type" value="Genomic_DNA"/>
</dbReference>
<gene>
    <name evidence="3" type="ORF">METZ01_LOCUS107376</name>
</gene>
<dbReference type="InterPro" id="IPR000873">
    <property type="entry name" value="AMP-dep_synth/lig_dom"/>
</dbReference>
<accession>A0A381WQ46</accession>
<evidence type="ECO:0008006" key="4">
    <source>
        <dbReference type="Google" id="ProtNLM"/>
    </source>
</evidence>
<proteinExistence type="predicted"/>
<dbReference type="SUPFAM" id="SSF56801">
    <property type="entry name" value="Acetyl-CoA synthetase-like"/>
    <property type="match status" value="1"/>
</dbReference>
<dbReference type="GO" id="GO:0031956">
    <property type="term" value="F:medium-chain fatty acid-CoA ligase activity"/>
    <property type="evidence" value="ECO:0007669"/>
    <property type="project" value="TreeGrafter"/>
</dbReference>
<dbReference type="GO" id="GO:0006631">
    <property type="term" value="P:fatty acid metabolic process"/>
    <property type="evidence" value="ECO:0007669"/>
    <property type="project" value="TreeGrafter"/>
</dbReference>
<name>A0A381WQ46_9ZZZZ</name>
<evidence type="ECO:0000259" key="1">
    <source>
        <dbReference type="Pfam" id="PF00501"/>
    </source>
</evidence>
<dbReference type="PANTHER" id="PTHR43201:SF32">
    <property type="entry name" value="2-SUCCINYLBENZOATE--COA LIGASE, CHLOROPLASTIC_PEROXISOMAL"/>
    <property type="match status" value="1"/>
</dbReference>
<dbReference type="Gene3D" id="2.30.38.10">
    <property type="entry name" value="Luciferase, Domain 3"/>
    <property type="match status" value="1"/>
</dbReference>
<dbReference type="InterPro" id="IPR025110">
    <property type="entry name" value="AMP-bd_C"/>
</dbReference>
<dbReference type="Gene3D" id="3.40.50.980">
    <property type="match status" value="2"/>
</dbReference>
<dbReference type="Gene3D" id="3.30.300.30">
    <property type="match status" value="1"/>
</dbReference>
<dbReference type="AlphaFoldDB" id="A0A381WQ46"/>
<sequence length="486" mass="52786">MLHDLGILPGDRVAYLGLNSHRYFECYYAPSRIGAILVPLNIRLSVAELVECVTDCTPKALIVDPDLVNEGRSIASACPSIEVLICGTSDQGPDDMCSYDQIVGQHQSVDPRCFNELASQDSDTIIIFYTSGTTGRAKGVMLSHTGLFTNAIGVPPLFGLREGEIHLLAGPMFHLGAGSRVYSALMLGAHTVLLPKFDVAQALMAIEQHRINVIVLVPTMLAMLLEHPQFGEFDLSSLRLITYGAAPMPIALLERAMVTLPDIQFGQAYGMTEVSPVLTVLTPDEHDPIGRAANRLTSVGRPLSYVDLRVVDSTDRPLEPGETGEIIVRGPNVMNGYWKQPELTAEALRGGFFHTGDAGYLDEDGFVYLVGRLKEMIITGAENVYPIEIENVLSQHPAVAACAVFGLPDDFWGETVHAVVRSKAGIATDEATLIEHCRSHLAHYKCPRTVSFRSEAMPLSSSNKIDKSALRQSLLSPGEISTIMDT</sequence>
<dbReference type="Pfam" id="PF13193">
    <property type="entry name" value="AMP-binding_C"/>
    <property type="match status" value="1"/>
</dbReference>
<dbReference type="Pfam" id="PF00501">
    <property type="entry name" value="AMP-binding"/>
    <property type="match status" value="1"/>
</dbReference>
<dbReference type="PANTHER" id="PTHR43201">
    <property type="entry name" value="ACYL-COA SYNTHETASE"/>
    <property type="match status" value="1"/>
</dbReference>
<evidence type="ECO:0000259" key="2">
    <source>
        <dbReference type="Pfam" id="PF13193"/>
    </source>
</evidence>
<dbReference type="InterPro" id="IPR045851">
    <property type="entry name" value="AMP-bd_C_sf"/>
</dbReference>